<dbReference type="eggNOG" id="arCOG00130">
    <property type="taxonomic scope" value="Archaea"/>
</dbReference>
<evidence type="ECO:0000256" key="1">
    <source>
        <dbReference type="ARBA" id="ARBA00004651"/>
    </source>
</evidence>
<feature type="transmembrane region" description="Helical" evidence="4">
    <location>
        <begin position="44"/>
        <end position="65"/>
    </location>
</feature>
<keyword evidence="4" id="KW-0812">Transmembrane</keyword>
<evidence type="ECO:0000313" key="6">
    <source>
        <dbReference type="EMBL" id="ADN51587.1"/>
    </source>
</evidence>
<dbReference type="InterPro" id="IPR011701">
    <property type="entry name" value="MFS"/>
</dbReference>
<feature type="transmembrane region" description="Helical" evidence="4">
    <location>
        <begin position="337"/>
        <end position="357"/>
    </location>
</feature>
<dbReference type="Pfam" id="PF07690">
    <property type="entry name" value="MFS_1"/>
    <property type="match status" value="1"/>
</dbReference>
<comment type="subcellular location">
    <subcellularLocation>
        <location evidence="1">Cell membrane</location>
        <topology evidence="1">Multi-pass membrane protein</topology>
    </subcellularLocation>
</comment>
<organism evidence="6 7">
    <name type="scientific">Vulcanisaeta distributa (strain DSM 14429 / JCM 11212 / NBRC 100878 / IC-017)</name>
    <dbReference type="NCBI Taxonomy" id="572478"/>
    <lineage>
        <taxon>Archaea</taxon>
        <taxon>Thermoproteota</taxon>
        <taxon>Thermoprotei</taxon>
        <taxon>Thermoproteales</taxon>
        <taxon>Thermoproteaceae</taxon>
        <taxon>Vulcanisaeta</taxon>
    </lineage>
</organism>
<keyword evidence="4" id="KW-0472">Membrane</keyword>
<evidence type="ECO:0000256" key="2">
    <source>
        <dbReference type="ARBA" id="ARBA00022448"/>
    </source>
</evidence>
<keyword evidence="4" id="KW-1133">Transmembrane helix</keyword>
<sequence length="363" mass="38592">MKRSIIVIIIMLARVIYSAYWFYLAPALPIISIEFKVNKALLGLVPFAFIVGAASFQIPAGIIASRLGNAKTAGLGLFAMAITGLLIPFSTNFYEVLILRLIAGIGAALFFSTGAAILSTAYPERVGTLLGIYNAAFGLGSGIGLAWGITYAFLGWRLSTLLLSAVGVPLALTVFFVQSGYIHSPRIRFSRDAVIIGIATSGFWGTYITAGNLLPTYAVGRGLPLYVSSLLTSIMLFSSIFGGLSGRIIDAIKNRVLLIVVLTIVGTVPLITIPTLNVAAIVIAGGLMGFTNELALTAAYALVARHENPTLSLATLNALNMIIGMWLSILFTETMVISYSLPWILMILISLALLPLLKLVSVT</sequence>
<feature type="transmembrane region" description="Helical" evidence="4">
    <location>
        <begin position="279"/>
        <end position="303"/>
    </location>
</feature>
<dbReference type="PROSITE" id="PS50850">
    <property type="entry name" value="MFS"/>
    <property type="match status" value="1"/>
</dbReference>
<gene>
    <name evidence="6" type="ordered locus">Vdis_2219</name>
</gene>
<dbReference type="InterPro" id="IPR020846">
    <property type="entry name" value="MFS_dom"/>
</dbReference>
<accession>E1QQA0</accession>
<feature type="transmembrane region" description="Helical" evidence="4">
    <location>
        <begin position="72"/>
        <end position="91"/>
    </location>
</feature>
<feature type="transmembrane region" description="Helical" evidence="4">
    <location>
        <begin position="225"/>
        <end position="244"/>
    </location>
</feature>
<dbReference type="GeneID" id="9753172"/>
<keyword evidence="3" id="KW-1003">Cell membrane</keyword>
<dbReference type="PANTHER" id="PTHR43271">
    <property type="entry name" value="BLL2771 PROTEIN"/>
    <property type="match status" value="1"/>
</dbReference>
<name>E1QQA0_VULDI</name>
<dbReference type="SUPFAM" id="SSF103473">
    <property type="entry name" value="MFS general substrate transporter"/>
    <property type="match status" value="1"/>
</dbReference>
<dbReference type="OrthoDB" id="200998at2157"/>
<dbReference type="GO" id="GO:0005886">
    <property type="term" value="C:plasma membrane"/>
    <property type="evidence" value="ECO:0007669"/>
    <property type="project" value="UniProtKB-SubCell"/>
</dbReference>
<dbReference type="Gene3D" id="1.20.1250.20">
    <property type="entry name" value="MFS general substrate transporter like domains"/>
    <property type="match status" value="2"/>
</dbReference>
<dbReference type="HOGENOM" id="CLU_059688_0_0_2"/>
<feature type="transmembrane region" description="Helical" evidence="4">
    <location>
        <begin position="97"/>
        <end position="118"/>
    </location>
</feature>
<dbReference type="GO" id="GO:0022857">
    <property type="term" value="F:transmembrane transporter activity"/>
    <property type="evidence" value="ECO:0007669"/>
    <property type="project" value="InterPro"/>
</dbReference>
<feature type="transmembrane region" description="Helical" evidence="4">
    <location>
        <begin position="5"/>
        <end position="24"/>
    </location>
</feature>
<evidence type="ECO:0000256" key="4">
    <source>
        <dbReference type="SAM" id="Phobius"/>
    </source>
</evidence>
<feature type="transmembrane region" description="Helical" evidence="4">
    <location>
        <begin position="130"/>
        <end position="154"/>
    </location>
</feature>
<feature type="transmembrane region" description="Helical" evidence="4">
    <location>
        <begin position="160"/>
        <end position="181"/>
    </location>
</feature>
<proteinExistence type="predicted"/>
<keyword evidence="7" id="KW-1185">Reference proteome</keyword>
<dbReference type="Proteomes" id="UP000006681">
    <property type="component" value="Chromosome"/>
</dbReference>
<evidence type="ECO:0000313" key="7">
    <source>
        <dbReference type="Proteomes" id="UP000006681"/>
    </source>
</evidence>
<dbReference type="EMBL" id="CP002100">
    <property type="protein sequence ID" value="ADN51587.1"/>
    <property type="molecule type" value="Genomic_DNA"/>
</dbReference>
<dbReference type="KEGG" id="vdi:Vdis_2219"/>
<keyword evidence="2" id="KW-0813">Transport</keyword>
<dbReference type="RefSeq" id="WP_013337312.1">
    <property type="nucleotide sequence ID" value="NC_014537.1"/>
</dbReference>
<feature type="domain" description="Major facilitator superfamily (MFS) profile" evidence="5">
    <location>
        <begin position="6"/>
        <end position="363"/>
    </location>
</feature>
<feature type="transmembrane region" description="Helical" evidence="4">
    <location>
        <begin position="193"/>
        <end position="213"/>
    </location>
</feature>
<dbReference type="PANTHER" id="PTHR43271:SF2">
    <property type="entry name" value="BLL2771 PROTEIN"/>
    <property type="match status" value="1"/>
</dbReference>
<dbReference type="InterPro" id="IPR036259">
    <property type="entry name" value="MFS_trans_sf"/>
</dbReference>
<evidence type="ECO:0000256" key="3">
    <source>
        <dbReference type="ARBA" id="ARBA00022475"/>
    </source>
</evidence>
<reference evidence="6 7" key="1">
    <citation type="journal article" date="2010" name="Stand. Genomic Sci.">
        <title>Complete genome sequence of Vulcanisaeta distributa type strain (IC-017).</title>
        <authorList>
            <person name="Mavromatis K."/>
            <person name="Sikorski J."/>
            <person name="Pabst E."/>
            <person name="Teshima H."/>
            <person name="Lapidus A."/>
            <person name="Lucas S."/>
            <person name="Nolan M."/>
            <person name="Glavina Del Rio T."/>
            <person name="Cheng J.F."/>
            <person name="Bruce D."/>
            <person name="Goodwin L."/>
            <person name="Pitluck S."/>
            <person name="Liolios K."/>
            <person name="Ivanova N."/>
            <person name="Mikhailova N."/>
            <person name="Pati A."/>
            <person name="Chen A."/>
            <person name="Palaniappan K."/>
            <person name="Land M."/>
            <person name="Hauser L."/>
            <person name="Chang Y.J."/>
            <person name="Jeffries C.D."/>
            <person name="Rohde M."/>
            <person name="Spring S."/>
            <person name="Goker M."/>
            <person name="Wirth R."/>
            <person name="Woyke T."/>
            <person name="Bristow J."/>
            <person name="Eisen J.A."/>
            <person name="Markowitz V."/>
            <person name="Hugenholtz P."/>
            <person name="Klenk H.P."/>
            <person name="Kyrpides N.C."/>
        </authorList>
    </citation>
    <scope>NUCLEOTIDE SEQUENCE [LARGE SCALE GENOMIC DNA]</scope>
    <source>
        <strain evidence="7">DSM 14429 / JCM 11212 / NBRC 100878 / IC-017</strain>
    </source>
</reference>
<feature type="transmembrane region" description="Helical" evidence="4">
    <location>
        <begin position="256"/>
        <end position="273"/>
    </location>
</feature>
<protein>
    <submittedName>
        <fullName evidence="6">Major facilitator superfamily MFS_1</fullName>
    </submittedName>
</protein>
<reference evidence="7" key="2">
    <citation type="journal article" date="2010" name="Stand. Genomic Sci.">
        <title>Complete genome sequence of Vulcanisaeta distributa type strain (IC-017T).</title>
        <authorList>
            <person name="Mavromatis K."/>
            <person name="Sikorski J."/>
            <person name="Pabst E."/>
            <person name="Teshima H."/>
            <person name="Lapidus A."/>
            <person name="Lucas S."/>
            <person name="Nolan M."/>
            <person name="Glavina Del Rio T."/>
            <person name="Cheng J."/>
            <person name="Bruce D."/>
            <person name="Goodwin L."/>
            <person name="Pitluck S."/>
            <person name="Liolios K."/>
            <person name="Ivanova N."/>
            <person name="Mikhailova N."/>
            <person name="Pati A."/>
            <person name="Chen A."/>
            <person name="Palaniappan K."/>
            <person name="Land M."/>
            <person name="Hauser L."/>
            <person name="Chang Y."/>
            <person name="Jeffries C."/>
            <person name="Rohde M."/>
            <person name="Spring S."/>
            <person name="Goker M."/>
            <person name="Wirth R."/>
            <person name="Woyke T."/>
            <person name="Bristow J."/>
            <person name="Eisen J."/>
            <person name="Markowitz V."/>
            <person name="Hugenholtz P."/>
            <person name="Klenk H."/>
            <person name="Kyrpides N."/>
        </authorList>
    </citation>
    <scope>NUCLEOTIDE SEQUENCE [LARGE SCALE GENOMIC DNA]</scope>
    <source>
        <strain evidence="7">DSM 14429 / JCM 11212 / NBRC 100878 / IC-017</strain>
    </source>
</reference>
<feature type="transmembrane region" description="Helical" evidence="4">
    <location>
        <begin position="310"/>
        <end position="331"/>
    </location>
</feature>
<evidence type="ECO:0000259" key="5">
    <source>
        <dbReference type="PROSITE" id="PS50850"/>
    </source>
</evidence>
<dbReference type="AlphaFoldDB" id="E1QQA0"/>
<dbReference type="STRING" id="572478.Vdis_2219"/>